<protein>
    <submittedName>
        <fullName evidence="8">BZIP transcription factor domain containing protein</fullName>
    </submittedName>
</protein>
<dbReference type="PROSITE" id="PS50217">
    <property type="entry name" value="BZIP"/>
    <property type="match status" value="1"/>
</dbReference>
<keyword evidence="9" id="KW-1185">Reference proteome</keyword>
<dbReference type="PANTHER" id="PTHR46324:SF26">
    <property type="entry name" value="OS02G0728001 PROTEIN"/>
    <property type="match status" value="1"/>
</dbReference>
<feature type="coiled-coil region" evidence="6">
    <location>
        <begin position="159"/>
        <end position="193"/>
    </location>
</feature>
<evidence type="ECO:0000256" key="4">
    <source>
        <dbReference type="ARBA" id="ARBA00023163"/>
    </source>
</evidence>
<dbReference type="InterPro" id="IPR044521">
    <property type="entry name" value="AtbZIP8/43"/>
</dbReference>
<keyword evidence="2" id="KW-0805">Transcription regulation</keyword>
<keyword evidence="5" id="KW-0539">Nucleus</keyword>
<dbReference type="GO" id="GO:0005634">
    <property type="term" value="C:nucleus"/>
    <property type="evidence" value="ECO:0007669"/>
    <property type="project" value="UniProtKB-SubCell"/>
</dbReference>
<dbReference type="OrthoDB" id="551672at2759"/>
<organism evidence="8 9">
    <name type="scientific">Musa troglodytarum</name>
    <name type="common">fe'i banana</name>
    <dbReference type="NCBI Taxonomy" id="320322"/>
    <lineage>
        <taxon>Eukaryota</taxon>
        <taxon>Viridiplantae</taxon>
        <taxon>Streptophyta</taxon>
        <taxon>Embryophyta</taxon>
        <taxon>Tracheophyta</taxon>
        <taxon>Spermatophyta</taxon>
        <taxon>Magnoliopsida</taxon>
        <taxon>Liliopsida</taxon>
        <taxon>Zingiberales</taxon>
        <taxon>Musaceae</taxon>
        <taxon>Musa</taxon>
    </lineage>
</organism>
<evidence type="ECO:0000256" key="3">
    <source>
        <dbReference type="ARBA" id="ARBA00023125"/>
    </source>
</evidence>
<sequence length="200" mass="23150">MRCLASIKPEADLTELSWSLRRFLFHLGVAAAMHPGETASIRYLSPSDLPSCQTDYRMARSDIPSFYFGNIFGCYSSNQVQSMPLQELSLSNSGLDSHMVIVEAEECQLNLAEERRKRRMMSNRESARRSRMRKQKQLSELWSLVVHLRCANQKLLDDLNRVIREHHQVLHENAQLRDEETKLRDKLKSIQAEDELCSAK</sequence>
<evidence type="ECO:0000313" key="8">
    <source>
        <dbReference type="EMBL" id="URE09378.1"/>
    </source>
</evidence>
<dbReference type="InterPro" id="IPR004827">
    <property type="entry name" value="bZIP"/>
</dbReference>
<reference evidence="8" key="1">
    <citation type="submission" date="2022-05" db="EMBL/GenBank/DDBJ databases">
        <title>The Musa troglodytarum L. genome provides insights into the mechanism of non-climacteric behaviour and enrichment of carotenoids.</title>
        <authorList>
            <person name="Wang J."/>
        </authorList>
    </citation>
    <scope>NUCLEOTIDE SEQUENCE</scope>
    <source>
        <tissue evidence="8">Leaf</tissue>
    </source>
</reference>
<dbReference type="GO" id="GO:0003700">
    <property type="term" value="F:DNA-binding transcription factor activity"/>
    <property type="evidence" value="ECO:0007669"/>
    <property type="project" value="InterPro"/>
</dbReference>
<keyword evidence="6" id="KW-0175">Coiled coil</keyword>
<evidence type="ECO:0000256" key="5">
    <source>
        <dbReference type="ARBA" id="ARBA00023242"/>
    </source>
</evidence>
<dbReference type="PROSITE" id="PS00036">
    <property type="entry name" value="BZIP_BASIC"/>
    <property type="match status" value="1"/>
</dbReference>
<name>A0A9E7GDV9_9LILI</name>
<dbReference type="PANTHER" id="PTHR46324">
    <property type="entry name" value="BASIC LEUCINE ZIPPER 43-RELATED"/>
    <property type="match status" value="1"/>
</dbReference>
<dbReference type="Pfam" id="PF00170">
    <property type="entry name" value="bZIP_1"/>
    <property type="match status" value="1"/>
</dbReference>
<accession>A0A9E7GDV9</accession>
<dbReference type="EMBL" id="CP097508">
    <property type="protein sequence ID" value="URE09378.1"/>
    <property type="molecule type" value="Genomic_DNA"/>
</dbReference>
<evidence type="ECO:0000256" key="2">
    <source>
        <dbReference type="ARBA" id="ARBA00023015"/>
    </source>
</evidence>
<dbReference type="Gene3D" id="1.20.5.170">
    <property type="match status" value="1"/>
</dbReference>
<dbReference type="Proteomes" id="UP001055439">
    <property type="component" value="Chromosome 6"/>
</dbReference>
<evidence type="ECO:0000256" key="6">
    <source>
        <dbReference type="SAM" id="Coils"/>
    </source>
</evidence>
<dbReference type="GO" id="GO:0003677">
    <property type="term" value="F:DNA binding"/>
    <property type="evidence" value="ECO:0007669"/>
    <property type="project" value="UniProtKB-KW"/>
</dbReference>
<proteinExistence type="predicted"/>
<dbReference type="SMART" id="SM00338">
    <property type="entry name" value="BRLZ"/>
    <property type="match status" value="1"/>
</dbReference>
<evidence type="ECO:0000313" key="9">
    <source>
        <dbReference type="Proteomes" id="UP001055439"/>
    </source>
</evidence>
<gene>
    <name evidence="8" type="ORF">MUK42_04863</name>
</gene>
<keyword evidence="4" id="KW-0804">Transcription</keyword>
<dbReference type="AlphaFoldDB" id="A0A9E7GDV9"/>
<dbReference type="CDD" id="cd14702">
    <property type="entry name" value="bZIP_plant_GBF1"/>
    <property type="match status" value="1"/>
</dbReference>
<dbReference type="InterPro" id="IPR045314">
    <property type="entry name" value="bZIP_plant_GBF1"/>
</dbReference>
<dbReference type="InterPro" id="IPR046347">
    <property type="entry name" value="bZIP_sf"/>
</dbReference>
<evidence type="ECO:0000259" key="7">
    <source>
        <dbReference type="PROSITE" id="PS50217"/>
    </source>
</evidence>
<dbReference type="FunFam" id="1.20.5.170:FF:000020">
    <property type="entry name" value="BZIP transcription factor"/>
    <property type="match status" value="1"/>
</dbReference>
<keyword evidence="3" id="KW-0238">DNA-binding</keyword>
<feature type="domain" description="BZIP" evidence="7">
    <location>
        <begin position="113"/>
        <end position="176"/>
    </location>
</feature>
<dbReference type="SUPFAM" id="SSF57959">
    <property type="entry name" value="Leucine zipper domain"/>
    <property type="match status" value="1"/>
</dbReference>
<comment type="subcellular location">
    <subcellularLocation>
        <location evidence="1">Nucleus</location>
    </subcellularLocation>
</comment>
<evidence type="ECO:0000256" key="1">
    <source>
        <dbReference type="ARBA" id="ARBA00004123"/>
    </source>
</evidence>